<name>A0AAD8VHA9_LOLMU</name>
<evidence type="ECO:0000313" key="2">
    <source>
        <dbReference type="EMBL" id="KAK1604908.1"/>
    </source>
</evidence>
<accession>A0AAD8VHA9</accession>
<reference evidence="2" key="1">
    <citation type="submission" date="2023-07" db="EMBL/GenBank/DDBJ databases">
        <title>A chromosome-level genome assembly of Lolium multiflorum.</title>
        <authorList>
            <person name="Chen Y."/>
            <person name="Copetti D."/>
            <person name="Kolliker R."/>
            <person name="Studer B."/>
        </authorList>
    </citation>
    <scope>NUCLEOTIDE SEQUENCE</scope>
    <source>
        <strain evidence="2">02402/16</strain>
        <tissue evidence="2">Leaf</tissue>
    </source>
</reference>
<protein>
    <recommendedName>
        <fullName evidence="5">Retrotransposon Copia-like N-terminal domain-containing protein</fullName>
    </recommendedName>
</protein>
<evidence type="ECO:0008006" key="5">
    <source>
        <dbReference type="Google" id="ProtNLM"/>
    </source>
</evidence>
<dbReference type="Pfam" id="PF14223">
    <property type="entry name" value="Retrotran_gag_2"/>
    <property type="match status" value="1"/>
</dbReference>
<proteinExistence type="predicted"/>
<dbReference type="EMBL" id="JAUUTY010000007">
    <property type="protein sequence ID" value="KAK1605016.1"/>
    <property type="molecule type" value="Genomic_DNA"/>
</dbReference>
<dbReference type="PANTHER" id="PTHR47481:SF31">
    <property type="entry name" value="OS01G0873500 PROTEIN"/>
    <property type="match status" value="1"/>
</dbReference>
<feature type="region of interest" description="Disordered" evidence="1">
    <location>
        <begin position="1"/>
        <end position="20"/>
    </location>
</feature>
<evidence type="ECO:0000313" key="3">
    <source>
        <dbReference type="EMBL" id="KAK1605016.1"/>
    </source>
</evidence>
<dbReference type="PANTHER" id="PTHR47481">
    <property type="match status" value="1"/>
</dbReference>
<evidence type="ECO:0000256" key="1">
    <source>
        <dbReference type="SAM" id="MobiDB-lite"/>
    </source>
</evidence>
<organism evidence="2 4">
    <name type="scientific">Lolium multiflorum</name>
    <name type="common">Italian ryegrass</name>
    <name type="synonym">Lolium perenne subsp. multiflorum</name>
    <dbReference type="NCBI Taxonomy" id="4521"/>
    <lineage>
        <taxon>Eukaryota</taxon>
        <taxon>Viridiplantae</taxon>
        <taxon>Streptophyta</taxon>
        <taxon>Embryophyta</taxon>
        <taxon>Tracheophyta</taxon>
        <taxon>Spermatophyta</taxon>
        <taxon>Magnoliopsida</taxon>
        <taxon>Liliopsida</taxon>
        <taxon>Poales</taxon>
        <taxon>Poaceae</taxon>
        <taxon>BOP clade</taxon>
        <taxon>Pooideae</taxon>
        <taxon>Poodae</taxon>
        <taxon>Poeae</taxon>
        <taxon>Poeae Chloroplast Group 2 (Poeae type)</taxon>
        <taxon>Loliodinae</taxon>
        <taxon>Loliinae</taxon>
        <taxon>Lolium</taxon>
    </lineage>
</organism>
<keyword evidence="4" id="KW-1185">Reference proteome</keyword>
<evidence type="ECO:0000313" key="4">
    <source>
        <dbReference type="Proteomes" id="UP001231189"/>
    </source>
</evidence>
<sequence>MSFASSSSSSMAPAGGSLGESVSEKLTTENFMIWKAQVMPAIRGAQLAGYLDGSEEEPEKDIATKDNDGKEVKIRNPEYTRWIAQDQSVLGYLLRNMTREVLVQVAGLSSAREVWMAVTEMFSSVSKARIVHLRTQLNQTRKENRTGQAYFGRIKSLADEMANAGKKLDDEDIISYILAGLDDRYDGFVAAITALIKAEKHVGTPTVTMECLVKTLLSMLLNVVVATGIVADIEVAVVVATTSKTADVAATMVVAEAMLHSTTMVAAETTTLKAAAAGTISSSNNAKEGVVAAVRDQMLFVRYVAEMDIQRSDVGNASTKNLKDQNGLLEWW</sequence>
<gene>
    <name evidence="2" type="ORF">QYE76_028581</name>
    <name evidence="3" type="ORF">QYE76_028689</name>
</gene>
<feature type="compositionally biased region" description="Low complexity" evidence="1">
    <location>
        <begin position="1"/>
        <end position="15"/>
    </location>
</feature>
<dbReference type="AlphaFoldDB" id="A0AAD8VHA9"/>
<dbReference type="EMBL" id="JAUUTY010000007">
    <property type="protein sequence ID" value="KAK1604908.1"/>
    <property type="molecule type" value="Genomic_DNA"/>
</dbReference>
<dbReference type="Proteomes" id="UP001231189">
    <property type="component" value="Unassembled WGS sequence"/>
</dbReference>
<comment type="caution">
    <text evidence="2">The sequence shown here is derived from an EMBL/GenBank/DDBJ whole genome shotgun (WGS) entry which is preliminary data.</text>
</comment>